<dbReference type="PANTHER" id="PTHR35936">
    <property type="entry name" value="MEMBRANE-BOUND LYTIC MUREIN TRANSGLYCOSYLASE F"/>
    <property type="match status" value="1"/>
</dbReference>
<protein>
    <submittedName>
        <fullName evidence="3">ABC-type amino acid transport substrate-binding protein</fullName>
    </submittedName>
</protein>
<dbReference type="EMBL" id="JAVDWU010000002">
    <property type="protein sequence ID" value="MDR7149164.1"/>
    <property type="molecule type" value="Genomic_DNA"/>
</dbReference>
<comment type="caution">
    <text evidence="3">The sequence shown here is derived from an EMBL/GenBank/DDBJ whole genome shotgun (WGS) entry which is preliminary data.</text>
</comment>
<name>A0ABU1WIQ8_9BURK</name>
<evidence type="ECO:0000313" key="3">
    <source>
        <dbReference type="EMBL" id="MDR7149164.1"/>
    </source>
</evidence>
<dbReference type="SUPFAM" id="SSF53850">
    <property type="entry name" value="Periplasmic binding protein-like II"/>
    <property type="match status" value="1"/>
</dbReference>
<sequence length="302" mass="32395">MPFDSKNFEEPWAVNRGLTRRQMLAVLMPLLAGHHAVHAQTELTDLARIRASGVLKVSVYKDNAPFSDGAAAAMKGLDVALAEGLARQLNLKLSLLPFDAGENMGDDLRNMVWKGHYLGYGPADVMLHVPADKYLAQKNPQVMIFAPYMRESLVLVHDVRKLADAAVPEDLKGVPLTAERGAGAASVLMGYGGGLLRPQVSIHNTGTEAVQAAVDGKAAAAFVTRAQAESVLSRNPDSASHFRIAKLNFNNGIVDTGWPVGMAIKAGHRELGQALESALKSLRESGELLKIFQQQGMTLTAP</sequence>
<dbReference type="Proteomes" id="UP001265700">
    <property type="component" value="Unassembled WGS sequence"/>
</dbReference>
<dbReference type="Gene3D" id="3.40.190.10">
    <property type="entry name" value="Periplasmic binding protein-like II"/>
    <property type="match status" value="3"/>
</dbReference>
<dbReference type="PANTHER" id="PTHR35936:SF19">
    <property type="entry name" value="AMINO-ACID-BINDING PROTEIN YXEM-RELATED"/>
    <property type="match status" value="1"/>
</dbReference>
<proteinExistence type="predicted"/>
<evidence type="ECO:0000259" key="2">
    <source>
        <dbReference type="SMART" id="SM00062"/>
    </source>
</evidence>
<keyword evidence="1" id="KW-0732">Signal</keyword>
<dbReference type="SMART" id="SM00062">
    <property type="entry name" value="PBPb"/>
    <property type="match status" value="1"/>
</dbReference>
<organism evidence="3 4">
    <name type="scientific">Hydrogenophaga palleronii</name>
    <dbReference type="NCBI Taxonomy" id="65655"/>
    <lineage>
        <taxon>Bacteria</taxon>
        <taxon>Pseudomonadati</taxon>
        <taxon>Pseudomonadota</taxon>
        <taxon>Betaproteobacteria</taxon>
        <taxon>Burkholderiales</taxon>
        <taxon>Comamonadaceae</taxon>
        <taxon>Hydrogenophaga</taxon>
    </lineage>
</organism>
<evidence type="ECO:0000256" key="1">
    <source>
        <dbReference type="ARBA" id="ARBA00022729"/>
    </source>
</evidence>
<feature type="domain" description="Solute-binding protein family 3/N-terminal" evidence="2">
    <location>
        <begin position="54"/>
        <end position="299"/>
    </location>
</feature>
<evidence type="ECO:0000313" key="4">
    <source>
        <dbReference type="Proteomes" id="UP001265700"/>
    </source>
</evidence>
<dbReference type="InterPro" id="IPR001638">
    <property type="entry name" value="Solute-binding_3/MltF_N"/>
</dbReference>
<gene>
    <name evidence="3" type="ORF">J2W49_001113</name>
</gene>
<reference evidence="3 4" key="1">
    <citation type="submission" date="2023-07" db="EMBL/GenBank/DDBJ databases">
        <title>Sorghum-associated microbial communities from plants grown in Nebraska, USA.</title>
        <authorList>
            <person name="Schachtman D."/>
        </authorList>
    </citation>
    <scope>NUCLEOTIDE SEQUENCE [LARGE SCALE GENOMIC DNA]</scope>
    <source>
        <strain evidence="3 4">4249</strain>
    </source>
</reference>
<dbReference type="RefSeq" id="WP_310312709.1">
    <property type="nucleotide sequence ID" value="NZ_JAVDWU010000002.1"/>
</dbReference>
<keyword evidence="4" id="KW-1185">Reference proteome</keyword>
<accession>A0ABU1WIQ8</accession>